<proteinExistence type="inferred from homology"/>
<feature type="domain" description="Ketosynthase family 3 (KS3)" evidence="3">
    <location>
        <begin position="5"/>
        <end position="430"/>
    </location>
</feature>
<dbReference type="GO" id="GO:0004312">
    <property type="term" value="F:fatty acid synthase activity"/>
    <property type="evidence" value="ECO:0007669"/>
    <property type="project" value="TreeGrafter"/>
</dbReference>
<dbReference type="InterPro" id="IPR014030">
    <property type="entry name" value="Ketoacyl_synth_N"/>
</dbReference>
<dbReference type="CDD" id="cd00833">
    <property type="entry name" value="PKS"/>
    <property type="match status" value="1"/>
</dbReference>
<evidence type="ECO:0000256" key="2">
    <source>
        <dbReference type="RuleBase" id="RU003694"/>
    </source>
</evidence>
<dbReference type="Pfam" id="PF00109">
    <property type="entry name" value="ketoacyl-synt"/>
    <property type="match status" value="1"/>
</dbReference>
<dbReference type="InterPro" id="IPR014031">
    <property type="entry name" value="Ketoacyl_synth_C"/>
</dbReference>
<dbReference type="SMART" id="SM00825">
    <property type="entry name" value="PKS_KS"/>
    <property type="match status" value="1"/>
</dbReference>
<dbReference type="EMBL" id="CP033972">
    <property type="protein sequence ID" value="AZG46282.1"/>
    <property type="molecule type" value="Genomic_DNA"/>
</dbReference>
<dbReference type="GO" id="GO:0006633">
    <property type="term" value="P:fatty acid biosynthetic process"/>
    <property type="evidence" value="ECO:0007669"/>
    <property type="project" value="InterPro"/>
</dbReference>
<dbReference type="PROSITE" id="PS52004">
    <property type="entry name" value="KS3_2"/>
    <property type="match status" value="1"/>
</dbReference>
<reference evidence="4 5" key="1">
    <citation type="submission" date="2018-11" db="EMBL/GenBank/DDBJ databases">
        <title>Gordonia insulae sp. nov., isolated from an island soil.</title>
        <authorList>
            <person name="Kim Y.S."/>
            <person name="Kim S.B."/>
        </authorList>
    </citation>
    <scope>NUCLEOTIDE SEQUENCE [LARGE SCALE GENOMIC DNA]</scope>
    <source>
        <strain evidence="4 5">MMS17-SY073</strain>
    </source>
</reference>
<dbReference type="PANTHER" id="PTHR43775">
    <property type="entry name" value="FATTY ACID SYNTHASE"/>
    <property type="match status" value="1"/>
</dbReference>
<dbReference type="InterPro" id="IPR018201">
    <property type="entry name" value="Ketoacyl_synth_AS"/>
</dbReference>
<keyword evidence="5" id="KW-1185">Reference proteome</keyword>
<dbReference type="OrthoDB" id="9778690at2"/>
<dbReference type="InterPro" id="IPR050091">
    <property type="entry name" value="PKS_NRPS_Biosynth_Enz"/>
</dbReference>
<dbReference type="GO" id="GO:0004315">
    <property type="term" value="F:3-oxoacyl-[acyl-carrier-protein] synthase activity"/>
    <property type="evidence" value="ECO:0007669"/>
    <property type="project" value="InterPro"/>
</dbReference>
<dbReference type="KEGG" id="gom:D7316_02883"/>
<dbReference type="Gene3D" id="3.40.47.10">
    <property type="match status" value="1"/>
</dbReference>
<name>A0A3G8JP45_9ACTN</name>
<evidence type="ECO:0000259" key="3">
    <source>
        <dbReference type="PROSITE" id="PS52004"/>
    </source>
</evidence>
<dbReference type="AlphaFoldDB" id="A0A3G8JP45"/>
<sequence>MTPGVEPVVIAGMAVEAPGGIETPEDYFAALADGVELIEPFPRDRDWAVDQVLALGALEGWGSVPDAGGFLRGAAEFDPLFFGISPREAVAMDPQQRVAMRVAWRALENAGINPASLGDEEVGVYMGASIAEYGPRAAAVNEYSGHRIAGTALGAVAGRISHSLGLIGPSMTVDTACASSLTALHLAAAAIRSGDCEWALAGGVCVMGSPAAFVEFAKNNGLATDGHLRSYSASATGTLWGEGAGVVVVEPEGRARRLGHRILGTVLASRVNHNGRGAPIVVPSAAAQQRLVERTIAAAGICPADVDVVEGHGTGTPLGDPMELEALQNTYGASRPADDPVLLGSVKSNAGHAQAAAGIMGLIKVLLCGANGVTVPSLFADDPTDRLDWDRGALRLSTERREWTPRGTHRYAAVSSFGVSGTNAHAIIGMPVDGVAGSDSAVDSDSSSGSEVAHV</sequence>
<dbReference type="Proteomes" id="UP000271469">
    <property type="component" value="Chromosome"/>
</dbReference>
<evidence type="ECO:0000256" key="1">
    <source>
        <dbReference type="ARBA" id="ARBA00022679"/>
    </source>
</evidence>
<protein>
    <submittedName>
        <fullName evidence="4">Inactive phenolphthiocerol synthesis polyketide synthase type I Pks15</fullName>
    </submittedName>
</protein>
<dbReference type="RefSeq" id="WP_124708816.1">
    <property type="nucleotide sequence ID" value="NZ_CP033972.1"/>
</dbReference>
<comment type="similarity">
    <text evidence="2">Belongs to the thiolase-like superfamily. Beta-ketoacyl-ACP synthases family.</text>
</comment>
<dbReference type="InterPro" id="IPR020841">
    <property type="entry name" value="PKS_Beta-ketoAc_synthase_dom"/>
</dbReference>
<evidence type="ECO:0000313" key="5">
    <source>
        <dbReference type="Proteomes" id="UP000271469"/>
    </source>
</evidence>
<dbReference type="SUPFAM" id="SSF53901">
    <property type="entry name" value="Thiolase-like"/>
    <property type="match status" value="1"/>
</dbReference>
<evidence type="ECO:0000313" key="4">
    <source>
        <dbReference type="EMBL" id="AZG46282.1"/>
    </source>
</evidence>
<dbReference type="InterPro" id="IPR016039">
    <property type="entry name" value="Thiolase-like"/>
</dbReference>
<keyword evidence="1 2" id="KW-0808">Transferase</keyword>
<dbReference type="PANTHER" id="PTHR43775:SF51">
    <property type="entry name" value="INACTIVE PHENOLPHTHIOCEROL SYNTHESIS POLYKETIDE SYNTHASE TYPE I PKS1-RELATED"/>
    <property type="match status" value="1"/>
</dbReference>
<organism evidence="4 5">
    <name type="scientific">Gordonia insulae</name>
    <dbReference type="NCBI Taxonomy" id="2420509"/>
    <lineage>
        <taxon>Bacteria</taxon>
        <taxon>Bacillati</taxon>
        <taxon>Actinomycetota</taxon>
        <taxon>Actinomycetes</taxon>
        <taxon>Mycobacteriales</taxon>
        <taxon>Gordoniaceae</taxon>
        <taxon>Gordonia</taxon>
    </lineage>
</organism>
<dbReference type="Pfam" id="PF02801">
    <property type="entry name" value="Ketoacyl-synt_C"/>
    <property type="match status" value="1"/>
</dbReference>
<accession>A0A3G8JP45</accession>
<gene>
    <name evidence="4" type="ORF">D7316_02883</name>
</gene>
<dbReference type="PROSITE" id="PS00606">
    <property type="entry name" value="KS3_1"/>
    <property type="match status" value="1"/>
</dbReference>